<dbReference type="InterPro" id="IPR040520">
    <property type="entry name" value="Importin_rep_3"/>
</dbReference>
<dbReference type="AlphaFoldDB" id="A0A813T1N4"/>
<evidence type="ECO:0000256" key="7">
    <source>
        <dbReference type="ARBA" id="ARBA00023242"/>
    </source>
</evidence>
<dbReference type="InterPro" id="IPR040709">
    <property type="entry name" value="Importin_rep_1"/>
</dbReference>
<dbReference type="PANTHER" id="PTHR12363">
    <property type="entry name" value="TRANSPORTIN 3 AND IMPORTIN 13"/>
    <property type="match status" value="1"/>
</dbReference>
<dbReference type="PANTHER" id="PTHR12363:SF33">
    <property type="entry name" value="IMPORTIN-13"/>
    <property type="match status" value="1"/>
</dbReference>
<evidence type="ECO:0000256" key="2">
    <source>
        <dbReference type="ARBA" id="ARBA00007991"/>
    </source>
</evidence>
<dbReference type="Pfam" id="PF18773">
    <property type="entry name" value="Importin_rep"/>
    <property type="match status" value="1"/>
</dbReference>
<feature type="domain" description="Exportin-1/Importin-beta-like" evidence="9">
    <location>
        <begin position="115"/>
        <end position="278"/>
    </location>
</feature>
<name>A0A813T1N4_9BILA</name>
<dbReference type="Gene3D" id="1.25.10.10">
    <property type="entry name" value="Leucine-rich Repeat Variant"/>
    <property type="match status" value="1"/>
</dbReference>
<sequence length="1047" mass="121226">MDITQIPYTFENAEKIVNEFYATSQVTNEFKPQLDQWLKQAQNSQEAWVFGWELIDMNKSINCQFYGASCLYNKVSKHFGDVPPEQYDILKNKLLEKLLLYATTLLDNKHQQIRLIQRKLNSALAKLALYLIQDQWQNCIQDMITTIPNCINEPEKHEEQRNQLILIVIDLLTLLPEEYQTLSNLNKLKRTQINSQLKKNFPLIRDYLLNLFNSFNSLPPNMLLSTSSLYFNMIENSIKCLTSWIEFGIQMNDIQQFIDYLFVYIYNDSLFDQSAECLTSLFSSEDNLKYTNSIFKYMPKILELQNLLTKFIEEKDNDGSVVLTKLILAFGENQLSVIFDGFLSNNDQVKQILLQFINLIMNLTSMPGNFPVDEESSDLTFVFWYSLQDTLLGIDQGSNELLIIFRPFFINLLEIFILKLQLPNNYDDWTEEEKERLRCYRIDIGDTMVYMISLVGEVMLEFIVKRLVRCIEAEPDNWRIQEALIYMLQSVVSELNESCSPDFSYNNDIYLISFVDLIPKIKYSNKHILSTTLLAVGSLGSWLERNVNVLPNAISLCLLGLKTESVTQSASFALKDIINDCDLSSYAEQIIATSQEALKSCTVAQNYEIRLMSIIGMCLSDLLSVEYQRAINWLQNIVEPYIIKLTELSQLKQTDKNTQSATCHILNLLSQLMSSLIQRSQNHNSTDLMAANDSTASSVNTSFQIGMTPSGTGLNSSNDERVIVNSLLIKLIPIYKQIISRNLPNDLIVIDKLFESISVTLSSNLASNTPQPENEITEAILNELIQMFYILNENSWRRFAYEVCRQILIIWWKNDKYKSNLENLFHFSFQNAMKLMSKDMNWFHDHTDVVEQYCTCLAKLLKSKYYDLFEKFNQESLLYLLKFAQLGLQLPEQYTLRAVATFLEEFIKFTKIKNNLMEFLEHNSFNLIHVIIMGISGGLPRHLVDILSGILYTYVKEYPQLTNSILHQILIKNDFQPLLLVQQPNTSGEVQQNIPSQHLTKEQKQSFVKSVLSESNNKRKFKEAITEFSLTCRGLWNQYGKETSSKY</sequence>
<dbReference type="GO" id="GO:0006606">
    <property type="term" value="P:protein import into nucleus"/>
    <property type="evidence" value="ECO:0007669"/>
    <property type="project" value="TreeGrafter"/>
</dbReference>
<evidence type="ECO:0000259" key="8">
    <source>
        <dbReference type="Pfam" id="PF03810"/>
    </source>
</evidence>
<dbReference type="Pfam" id="PF03810">
    <property type="entry name" value="IBN_N"/>
    <property type="match status" value="1"/>
</dbReference>
<feature type="domain" description="Importin N-terminal" evidence="8">
    <location>
        <begin position="36"/>
        <end position="98"/>
    </location>
</feature>
<proteinExistence type="inferred from homology"/>
<keyword evidence="5" id="KW-0813">Transport</keyword>
<evidence type="ECO:0000259" key="9">
    <source>
        <dbReference type="Pfam" id="PF08389"/>
    </source>
</evidence>
<dbReference type="Proteomes" id="UP000663879">
    <property type="component" value="Unassembled WGS sequence"/>
</dbReference>
<dbReference type="Pfam" id="PF18806">
    <property type="entry name" value="Importin_rep_3"/>
    <property type="match status" value="1"/>
</dbReference>
<dbReference type="GO" id="GO:0005634">
    <property type="term" value="C:nucleus"/>
    <property type="evidence" value="ECO:0007669"/>
    <property type="project" value="UniProtKB-SubCell"/>
</dbReference>
<keyword evidence="6" id="KW-0677">Repeat</keyword>
<evidence type="ECO:0000256" key="1">
    <source>
        <dbReference type="ARBA" id="ARBA00004123"/>
    </source>
</evidence>
<evidence type="ECO:0000256" key="3">
    <source>
        <dbReference type="ARBA" id="ARBA00011422"/>
    </source>
</evidence>
<comment type="subunit">
    <text evidence="3">Interacts with UBC9, RAN, RBM8A, eIF-1A and PAX6.</text>
</comment>
<evidence type="ECO:0000313" key="11">
    <source>
        <dbReference type="Proteomes" id="UP000663879"/>
    </source>
</evidence>
<evidence type="ECO:0000256" key="5">
    <source>
        <dbReference type="ARBA" id="ARBA00022448"/>
    </source>
</evidence>
<protein>
    <recommendedName>
        <fullName evidence="4">Importin-13</fullName>
    </recommendedName>
</protein>
<comment type="subcellular location">
    <subcellularLocation>
        <location evidence="1">Nucleus</location>
    </subcellularLocation>
</comment>
<dbReference type="SUPFAM" id="SSF48371">
    <property type="entry name" value="ARM repeat"/>
    <property type="match status" value="1"/>
</dbReference>
<dbReference type="InterPro" id="IPR001494">
    <property type="entry name" value="Importin-beta_N"/>
</dbReference>
<dbReference type="InterPro" id="IPR011989">
    <property type="entry name" value="ARM-like"/>
</dbReference>
<keyword evidence="7" id="KW-0539">Nucleus</keyword>
<dbReference type="InterPro" id="IPR051345">
    <property type="entry name" value="Importin_beta-like_NTR"/>
</dbReference>
<evidence type="ECO:0000256" key="6">
    <source>
        <dbReference type="ARBA" id="ARBA00022737"/>
    </source>
</evidence>
<dbReference type="GO" id="GO:0031267">
    <property type="term" value="F:small GTPase binding"/>
    <property type="evidence" value="ECO:0007669"/>
    <property type="project" value="InterPro"/>
</dbReference>
<evidence type="ECO:0000313" key="10">
    <source>
        <dbReference type="EMBL" id="CAF0805984.1"/>
    </source>
</evidence>
<accession>A0A813T1N4</accession>
<evidence type="ECO:0000256" key="4">
    <source>
        <dbReference type="ARBA" id="ARBA00016020"/>
    </source>
</evidence>
<organism evidence="10 11">
    <name type="scientific">Brachionus calyciflorus</name>
    <dbReference type="NCBI Taxonomy" id="104777"/>
    <lineage>
        <taxon>Eukaryota</taxon>
        <taxon>Metazoa</taxon>
        <taxon>Spiralia</taxon>
        <taxon>Gnathifera</taxon>
        <taxon>Rotifera</taxon>
        <taxon>Eurotatoria</taxon>
        <taxon>Monogononta</taxon>
        <taxon>Pseudotrocha</taxon>
        <taxon>Ploima</taxon>
        <taxon>Brachionidae</taxon>
        <taxon>Brachionus</taxon>
    </lineage>
</organism>
<dbReference type="Pfam" id="PF08389">
    <property type="entry name" value="Xpo1"/>
    <property type="match status" value="1"/>
</dbReference>
<comment type="caution">
    <text evidence="10">The sequence shown here is derived from an EMBL/GenBank/DDBJ whole genome shotgun (WGS) entry which is preliminary data.</text>
</comment>
<dbReference type="EMBL" id="CAJNOC010000811">
    <property type="protein sequence ID" value="CAF0805984.1"/>
    <property type="molecule type" value="Genomic_DNA"/>
</dbReference>
<reference evidence="10" key="1">
    <citation type="submission" date="2021-02" db="EMBL/GenBank/DDBJ databases">
        <authorList>
            <person name="Nowell W R."/>
        </authorList>
    </citation>
    <scope>NUCLEOTIDE SEQUENCE</scope>
    <source>
        <strain evidence="10">Ploen Becks lab</strain>
    </source>
</reference>
<keyword evidence="11" id="KW-1185">Reference proteome</keyword>
<dbReference type="InterPro" id="IPR013598">
    <property type="entry name" value="Exportin-1/Importin-b-like"/>
</dbReference>
<dbReference type="InterPro" id="IPR016024">
    <property type="entry name" value="ARM-type_fold"/>
</dbReference>
<dbReference type="OrthoDB" id="2016913at2759"/>
<gene>
    <name evidence="10" type="ORF">OXX778_LOCUS6719</name>
</gene>
<dbReference type="GO" id="GO:0005737">
    <property type="term" value="C:cytoplasm"/>
    <property type="evidence" value="ECO:0007669"/>
    <property type="project" value="TreeGrafter"/>
</dbReference>
<comment type="similarity">
    <text evidence="2">Belongs to the importin beta family.</text>
</comment>